<dbReference type="CDD" id="cd07185">
    <property type="entry name" value="OmpA_C-like"/>
    <property type="match status" value="1"/>
</dbReference>
<dbReference type="InterPro" id="IPR050330">
    <property type="entry name" value="Bact_OuterMem_StrucFunc"/>
</dbReference>
<dbReference type="PROSITE" id="PS01068">
    <property type="entry name" value="OMPA_1"/>
    <property type="match status" value="1"/>
</dbReference>
<evidence type="ECO:0000313" key="9">
    <source>
        <dbReference type="Proteomes" id="UP000192393"/>
    </source>
</evidence>
<dbReference type="Gene3D" id="3.30.1330.60">
    <property type="entry name" value="OmpA-like domain"/>
    <property type="match status" value="1"/>
</dbReference>
<dbReference type="Gene3D" id="2.40.160.20">
    <property type="match status" value="1"/>
</dbReference>
<dbReference type="RefSeq" id="WP_084015683.1">
    <property type="nucleotide sequence ID" value="NZ_FWXS01000001.1"/>
</dbReference>
<feature type="domain" description="OmpA-like" evidence="7">
    <location>
        <begin position="343"/>
        <end position="456"/>
    </location>
</feature>
<dbReference type="InterPro" id="IPR006665">
    <property type="entry name" value="OmpA-like"/>
</dbReference>
<dbReference type="InterPro" id="IPR027385">
    <property type="entry name" value="Beta-barrel_OMP"/>
</dbReference>
<dbReference type="SUPFAM" id="SSF103647">
    <property type="entry name" value="TSP type-3 repeat"/>
    <property type="match status" value="1"/>
</dbReference>
<keyword evidence="2 6" id="KW-0732">Signal</keyword>
<dbReference type="EMBL" id="FWXS01000001">
    <property type="protein sequence ID" value="SMC35590.1"/>
    <property type="molecule type" value="Genomic_DNA"/>
</dbReference>
<keyword evidence="3 5" id="KW-0472">Membrane</keyword>
<name>A0A1W1YH87_9FLAO</name>
<dbReference type="AlphaFoldDB" id="A0A1W1YH87"/>
<comment type="subcellular location">
    <subcellularLocation>
        <location evidence="1">Cell outer membrane</location>
    </subcellularLocation>
</comment>
<gene>
    <name evidence="8" type="ORF">SAMN06296427_101370</name>
</gene>
<dbReference type="Pfam" id="PF13505">
    <property type="entry name" value="OMP_b-brl"/>
    <property type="match status" value="1"/>
</dbReference>
<evidence type="ECO:0000256" key="6">
    <source>
        <dbReference type="SAM" id="SignalP"/>
    </source>
</evidence>
<dbReference type="PRINTS" id="PR01021">
    <property type="entry name" value="OMPADOMAIN"/>
</dbReference>
<accession>A0A1W1YH87</accession>
<dbReference type="OrthoDB" id="1522982at2"/>
<dbReference type="InterPro" id="IPR028974">
    <property type="entry name" value="TSP_type-3_rpt"/>
</dbReference>
<evidence type="ECO:0000256" key="4">
    <source>
        <dbReference type="ARBA" id="ARBA00023237"/>
    </source>
</evidence>
<evidence type="ECO:0000259" key="7">
    <source>
        <dbReference type="PROSITE" id="PS51123"/>
    </source>
</evidence>
<reference evidence="8 9" key="1">
    <citation type="submission" date="2017-04" db="EMBL/GenBank/DDBJ databases">
        <authorList>
            <person name="Afonso C.L."/>
            <person name="Miller P.J."/>
            <person name="Scott M.A."/>
            <person name="Spackman E."/>
            <person name="Goraichik I."/>
            <person name="Dimitrov K.M."/>
            <person name="Suarez D.L."/>
            <person name="Swayne D.E."/>
        </authorList>
    </citation>
    <scope>NUCLEOTIDE SEQUENCE [LARGE SCALE GENOMIC DNA]</scope>
    <source>
        <strain evidence="8 9">CGMCC 1.12708</strain>
    </source>
</reference>
<dbReference type="Pfam" id="PF00691">
    <property type="entry name" value="OmpA"/>
    <property type="match status" value="1"/>
</dbReference>
<evidence type="ECO:0000313" key="8">
    <source>
        <dbReference type="EMBL" id="SMC35590.1"/>
    </source>
</evidence>
<dbReference type="Proteomes" id="UP000192393">
    <property type="component" value="Unassembled WGS sequence"/>
</dbReference>
<evidence type="ECO:0000256" key="1">
    <source>
        <dbReference type="ARBA" id="ARBA00004442"/>
    </source>
</evidence>
<keyword evidence="4" id="KW-0998">Cell outer membrane</keyword>
<dbReference type="GO" id="GO:0005509">
    <property type="term" value="F:calcium ion binding"/>
    <property type="evidence" value="ECO:0007669"/>
    <property type="project" value="InterPro"/>
</dbReference>
<protein>
    <submittedName>
        <fullName evidence="8">OmpA-OmpF porin, OOP family</fullName>
    </submittedName>
</protein>
<feature type="chain" id="PRO_5012868001" evidence="6">
    <location>
        <begin position="20"/>
        <end position="456"/>
    </location>
</feature>
<dbReference type="PANTHER" id="PTHR30329:SF21">
    <property type="entry name" value="LIPOPROTEIN YIAD-RELATED"/>
    <property type="match status" value="1"/>
</dbReference>
<dbReference type="STRING" id="1434700.SAMN06296427_101370"/>
<evidence type="ECO:0000256" key="2">
    <source>
        <dbReference type="ARBA" id="ARBA00022729"/>
    </source>
</evidence>
<dbReference type="InterPro" id="IPR036737">
    <property type="entry name" value="OmpA-like_sf"/>
</dbReference>
<dbReference type="PANTHER" id="PTHR30329">
    <property type="entry name" value="STATOR ELEMENT OF FLAGELLAR MOTOR COMPLEX"/>
    <property type="match status" value="1"/>
</dbReference>
<dbReference type="SUPFAM" id="SSF103088">
    <property type="entry name" value="OmpA-like"/>
    <property type="match status" value="1"/>
</dbReference>
<sequence>MKKFFLPVAFFALAISAQAQEAQEEIVEVVPSSKYKAANYNKWSVEVNGGGNNAIYNWNNKSSDAKFLGLWHADLGVRYMFNTKFGLKADAGYDRITNRDDSPEFETTQWRFGLQGVINLGRVLSFEDWTKSFSLLFHGGPAYSIFQNDNIPEDDEMFSVMAGLTAQFKLSEKFALTLDATGINNFGMKYTWNGLSRNAEYLTVTTVIPSQVVNGETIPGQTVTSQVANPATNYTRHLNPLLNVSLGLTYYFGNKQQHADWYLEEDLSQRIDNIEEMLKDDDNDGVPNYLDQEPNSAPDAVVDTKGRTIDANGNGVPDVIEQYIKDNYPAAGNAGVLSDSNILKQLIDSGIINVYFDYDKSVPFDASIGGVDFVVEYLKMNPNASVEILGYADPAGGASYNQALSQRRADAVKQIIVGKGINASRLNAKGQGIDGQFKGSAVSAHQLARRVIFKIK</sequence>
<feature type="signal peptide" evidence="6">
    <location>
        <begin position="1"/>
        <end position="19"/>
    </location>
</feature>
<dbReference type="GO" id="GO:0009279">
    <property type="term" value="C:cell outer membrane"/>
    <property type="evidence" value="ECO:0007669"/>
    <property type="project" value="UniProtKB-SubCell"/>
</dbReference>
<keyword evidence="9" id="KW-1185">Reference proteome</keyword>
<evidence type="ECO:0000256" key="3">
    <source>
        <dbReference type="ARBA" id="ARBA00023136"/>
    </source>
</evidence>
<dbReference type="InterPro" id="IPR006690">
    <property type="entry name" value="OMPA-like_CS"/>
</dbReference>
<evidence type="ECO:0000256" key="5">
    <source>
        <dbReference type="PROSITE-ProRule" id="PRU00473"/>
    </source>
</evidence>
<dbReference type="PROSITE" id="PS51123">
    <property type="entry name" value="OMPA_2"/>
    <property type="match status" value="1"/>
</dbReference>
<organism evidence="8 9">
    <name type="scientific">Moheibacter sediminis</name>
    <dbReference type="NCBI Taxonomy" id="1434700"/>
    <lineage>
        <taxon>Bacteria</taxon>
        <taxon>Pseudomonadati</taxon>
        <taxon>Bacteroidota</taxon>
        <taxon>Flavobacteriia</taxon>
        <taxon>Flavobacteriales</taxon>
        <taxon>Weeksellaceae</taxon>
        <taxon>Moheibacter</taxon>
    </lineage>
</organism>
<dbReference type="InterPro" id="IPR006664">
    <property type="entry name" value="OMP_bac"/>
</dbReference>
<proteinExistence type="predicted"/>